<accession>A0A1Y2M3T6</accession>
<feature type="region of interest" description="Disordered" evidence="1">
    <location>
        <begin position="472"/>
        <end position="499"/>
    </location>
</feature>
<dbReference type="PANTHER" id="PTHR38848:SF3">
    <property type="entry name" value="G-PROTEIN COUPLED RECEPTORS FAMILY 3 PROFILE DOMAIN-CONTAINING PROTEIN"/>
    <property type="match status" value="1"/>
</dbReference>
<feature type="transmembrane region" description="Helical" evidence="2">
    <location>
        <begin position="175"/>
        <end position="195"/>
    </location>
</feature>
<keyword evidence="4" id="KW-1185">Reference proteome</keyword>
<feature type="compositionally biased region" description="Basic and acidic residues" evidence="1">
    <location>
        <begin position="480"/>
        <end position="489"/>
    </location>
</feature>
<feature type="transmembrane region" description="Helical" evidence="2">
    <location>
        <begin position="73"/>
        <end position="95"/>
    </location>
</feature>
<evidence type="ECO:0000256" key="2">
    <source>
        <dbReference type="SAM" id="Phobius"/>
    </source>
</evidence>
<feature type="transmembrane region" description="Helical" evidence="2">
    <location>
        <begin position="242"/>
        <end position="264"/>
    </location>
</feature>
<reference evidence="3 4" key="1">
    <citation type="journal article" date="2017" name="Genome Announc.">
        <title>Genome sequence of the saprophytic ascomycete Epicoccum nigrum ICMP 19927 strain isolated from New Zealand.</title>
        <authorList>
            <person name="Fokin M."/>
            <person name="Fleetwood D."/>
            <person name="Weir B.S."/>
            <person name="Villas-Boas S.G."/>
        </authorList>
    </citation>
    <scope>NUCLEOTIDE SEQUENCE [LARGE SCALE GENOMIC DNA]</scope>
    <source>
        <strain evidence="3 4">ICMP 19927</strain>
    </source>
</reference>
<feature type="transmembrane region" description="Helical" evidence="2">
    <location>
        <begin position="433"/>
        <end position="455"/>
    </location>
</feature>
<organism evidence="3 4">
    <name type="scientific">Epicoccum nigrum</name>
    <name type="common">Soil fungus</name>
    <name type="synonym">Epicoccum purpurascens</name>
    <dbReference type="NCBI Taxonomy" id="105696"/>
    <lineage>
        <taxon>Eukaryota</taxon>
        <taxon>Fungi</taxon>
        <taxon>Dikarya</taxon>
        <taxon>Ascomycota</taxon>
        <taxon>Pezizomycotina</taxon>
        <taxon>Dothideomycetes</taxon>
        <taxon>Pleosporomycetidae</taxon>
        <taxon>Pleosporales</taxon>
        <taxon>Pleosporineae</taxon>
        <taxon>Didymellaceae</taxon>
        <taxon>Epicoccum</taxon>
    </lineage>
</organism>
<dbReference type="InParanoid" id="A0A1Y2M3T6"/>
<feature type="transmembrane region" description="Helical" evidence="2">
    <location>
        <begin position="107"/>
        <end position="125"/>
    </location>
</feature>
<feature type="region of interest" description="Disordered" evidence="1">
    <location>
        <begin position="551"/>
        <end position="598"/>
    </location>
</feature>
<protein>
    <submittedName>
        <fullName evidence="3">Uncharacterized protein</fullName>
    </submittedName>
</protein>
<feature type="transmembrane region" description="Helical" evidence="2">
    <location>
        <begin position="325"/>
        <end position="348"/>
    </location>
</feature>
<sequence>MCFAPPDRETLSRDRKPLSLGAAIFGRNAQWQPFGLCSASGFRQRNSCKARSTMPGDLRPCRHSVRLHENDAFVAYCLMLRLGNICLIPTHHLLFFTKREPHPSQRLTMHSVMLPIMTMIFWTHATSGAVLPHTLSETAGLPAQLPARADSRTILTDPDTGSSFVPGESSTNRTVYNSVALFCTIVLATFLGFRLKTLRNNVLRKRNFTSMLVVALFIFGLGFIICASVVETGQGLRSHQLCYSAAMICLVFYTGNKLTIYIFLLERARVVRAPFIPRLRDRVWLLGMLIICGGFGTIAIVGYLSPVVELSQLDGLCRIGLPPRVSFPLLCFDVAVNFLLTGVFFWLLRPVLNFHGLLKMSAWFGERLTSKVRQSVRKREIEVDTAREGASLKSAMNKNIKTLLWKCLIGSTLVMLPTVANMAQFYIMNSRELGWVCLTICTFDVSWGVIVVNWLTIGSAEAENNLTTLMSQRNDQSGAKSEHQDRFEEPNQQELQMRTRQASATTAEVPVFFTSASLKDEGGLLRSDGVRESWIKDTEPKREVEEIPQLTGPERTFGESSTGWTEDSKSCLTVSDTYGRGQPSEDSLGSLRHHRLDV</sequence>
<evidence type="ECO:0000313" key="3">
    <source>
        <dbReference type="EMBL" id="OSS50652.1"/>
    </source>
</evidence>
<feature type="compositionally biased region" description="Polar residues" evidence="1">
    <location>
        <begin position="558"/>
        <end position="576"/>
    </location>
</feature>
<evidence type="ECO:0000313" key="4">
    <source>
        <dbReference type="Proteomes" id="UP000193240"/>
    </source>
</evidence>
<keyword evidence="2" id="KW-0472">Membrane</keyword>
<dbReference type="PANTHER" id="PTHR38848">
    <property type="entry name" value="G-PROTEIN COUPLED RECEPTORS FAMILY 3 PROFILE DOMAIN-CONTAINING PROTEIN"/>
    <property type="match status" value="1"/>
</dbReference>
<proteinExistence type="predicted"/>
<feature type="transmembrane region" description="Helical" evidence="2">
    <location>
        <begin position="403"/>
        <end position="427"/>
    </location>
</feature>
<name>A0A1Y2M3T6_EPING</name>
<keyword evidence="2" id="KW-1133">Transmembrane helix</keyword>
<keyword evidence="2" id="KW-0812">Transmembrane</keyword>
<dbReference type="AlphaFoldDB" id="A0A1Y2M3T6"/>
<gene>
    <name evidence="3" type="ORF">B5807_04289</name>
</gene>
<feature type="transmembrane region" description="Helical" evidence="2">
    <location>
        <begin position="207"/>
        <end position="230"/>
    </location>
</feature>
<dbReference type="EMBL" id="KZ107841">
    <property type="protein sequence ID" value="OSS50652.1"/>
    <property type="molecule type" value="Genomic_DNA"/>
</dbReference>
<dbReference type="Proteomes" id="UP000193240">
    <property type="component" value="Unassembled WGS sequence"/>
</dbReference>
<feature type="transmembrane region" description="Helical" evidence="2">
    <location>
        <begin position="284"/>
        <end position="305"/>
    </location>
</feature>
<evidence type="ECO:0000256" key="1">
    <source>
        <dbReference type="SAM" id="MobiDB-lite"/>
    </source>
</evidence>
<feature type="compositionally biased region" description="Polar residues" evidence="1">
    <location>
        <begin position="490"/>
        <end position="499"/>
    </location>
</feature>